<evidence type="ECO:0000313" key="2">
    <source>
        <dbReference type="Proteomes" id="UP000036045"/>
    </source>
</evidence>
<gene>
    <name evidence="1" type="ORF">ABW02_22200</name>
</gene>
<dbReference type="Proteomes" id="UP000036045">
    <property type="component" value="Unassembled WGS sequence"/>
</dbReference>
<evidence type="ECO:0000313" key="1">
    <source>
        <dbReference type="EMBL" id="KLV22069.1"/>
    </source>
</evidence>
<accession>A0A0J1I7Z8</accession>
<name>A0A0J1I7Z8_NIACI</name>
<dbReference type="OrthoDB" id="2375516at2"/>
<proteinExistence type="predicted"/>
<comment type="caution">
    <text evidence="1">The sequence shown here is derived from an EMBL/GenBank/DDBJ whole genome shotgun (WGS) entry which is preliminary data.</text>
</comment>
<reference evidence="1 2" key="1">
    <citation type="submission" date="2015-05" db="EMBL/GenBank/DDBJ databases">
        <title>Whole genome sequence and identification of bacterial endophytes from Costus igneus.</title>
        <authorList>
            <person name="Lee Y.P."/>
            <person name="Gan H.M."/>
            <person name="Eng W."/>
            <person name="Wheatley M.S."/>
            <person name="Caraballo A."/>
            <person name="Polter S."/>
            <person name="Savka M.A."/>
            <person name="Hudson A.O."/>
        </authorList>
    </citation>
    <scope>NUCLEOTIDE SEQUENCE [LARGE SCALE GENOMIC DNA]</scope>
    <source>
        <strain evidence="1 2">RIT379</strain>
    </source>
</reference>
<dbReference type="PATRIC" id="fig|1397.4.peg.3566"/>
<dbReference type="AlphaFoldDB" id="A0A0J1I7Z8"/>
<organism evidence="1 2">
    <name type="scientific">Niallia circulans</name>
    <name type="common">Bacillus circulans</name>
    <dbReference type="NCBI Taxonomy" id="1397"/>
    <lineage>
        <taxon>Bacteria</taxon>
        <taxon>Bacillati</taxon>
        <taxon>Bacillota</taxon>
        <taxon>Bacilli</taxon>
        <taxon>Bacillales</taxon>
        <taxon>Bacillaceae</taxon>
        <taxon>Niallia</taxon>
    </lineage>
</organism>
<dbReference type="EMBL" id="LDPH01000033">
    <property type="protein sequence ID" value="KLV22069.1"/>
    <property type="molecule type" value="Genomic_DNA"/>
</dbReference>
<sequence length="125" mass="15131">MNREIIFEEDAAVLKIRGFMMLFTFKHKVKMPYNMIKSVFVDYFDPPKWMIRMPGTSISPLNIYEGSYKYQDEWYFLSYEGRIPVVIIELDNHEKYRYVIFQIENPTEVAAELRRKMAEAEGRYY</sequence>
<dbReference type="RefSeq" id="WP_047944460.1">
    <property type="nucleotide sequence ID" value="NZ_JARTLH010000010.1"/>
</dbReference>
<keyword evidence="2" id="KW-1185">Reference proteome</keyword>
<protein>
    <submittedName>
        <fullName evidence="1">Uncharacterized protein</fullName>
    </submittedName>
</protein>